<evidence type="ECO:0000256" key="2">
    <source>
        <dbReference type="ARBA" id="ARBA00001947"/>
    </source>
</evidence>
<dbReference type="CDD" id="cd20346">
    <property type="entry name" value="BRcat_RBR_ANKIB1"/>
    <property type="match status" value="1"/>
</dbReference>
<dbReference type="Pfam" id="PF01485">
    <property type="entry name" value="IBR"/>
    <property type="match status" value="1"/>
</dbReference>
<dbReference type="GO" id="GO:0061630">
    <property type="term" value="F:ubiquitin protein ligase activity"/>
    <property type="evidence" value="ECO:0007669"/>
    <property type="project" value="UniProtKB-EC"/>
</dbReference>
<feature type="domain" description="RING-type" evidence="11">
    <location>
        <begin position="53"/>
        <end position="263"/>
    </location>
</feature>
<evidence type="ECO:0000256" key="7">
    <source>
        <dbReference type="ARBA" id="ARBA00022737"/>
    </source>
</evidence>
<evidence type="ECO:0000256" key="1">
    <source>
        <dbReference type="ARBA" id="ARBA00001798"/>
    </source>
</evidence>
<reference evidence="12 13" key="1">
    <citation type="submission" date="2020-02" db="EMBL/GenBank/DDBJ databases">
        <authorList>
            <person name="Ma Q."/>
            <person name="Huang Y."/>
            <person name="Song X."/>
            <person name="Pei D."/>
        </authorList>
    </citation>
    <scope>NUCLEOTIDE SEQUENCE [LARGE SCALE GENOMIC DNA]</scope>
    <source>
        <strain evidence="12">Sxm20200214</strain>
        <tissue evidence="12">Leaf</tissue>
    </source>
</reference>
<evidence type="ECO:0000256" key="6">
    <source>
        <dbReference type="ARBA" id="ARBA00022723"/>
    </source>
</evidence>
<sequence>METDGQRVYSVLTRSEVDTKMKSEIKQISEVFSLSKSDATVILISLRWNSFKASDRLGDDKEKLMGDLGKSGLHTLFSTQVFEPCWISYLNNLLENNKEEEIVLCPNPNCVASVGPDTIEKLTEPAVKEMYKRYVLGSFVEANNESIKWCPAPGCEYAIERHEDLMEDDESSLDFGVVCSCGHTFCWSCNLESHRPVTCKDASLWFSSILDTLKNNAWLVKTPNVVLVATLTCRELMTFCRFCWRCFRSEEEHNGKWNCVEVSFQPSMGQELEDSRYLRLWEACHEDLEKSKLDLKAIDENGIPIPTSENYFSFSDGDVDAVMEATLLMVQCRLVLKWSCAYEYFITMHQSAKTQYVKHLRGEATKTLVRHRATQEELMNQALFWRFQLLQAQVVSQYNNHW</sequence>
<dbReference type="InterPro" id="IPR044066">
    <property type="entry name" value="TRIAD_supradom"/>
</dbReference>
<gene>
    <name evidence="12" type="ORF">Bca52824_001030</name>
</gene>
<keyword evidence="5" id="KW-0808">Transferase</keyword>
<keyword evidence="8" id="KW-0863">Zinc-finger</keyword>
<keyword evidence="6" id="KW-0479">Metal-binding</keyword>
<evidence type="ECO:0000256" key="5">
    <source>
        <dbReference type="ARBA" id="ARBA00022679"/>
    </source>
</evidence>
<comment type="pathway">
    <text evidence="3">Protein modification; protein ubiquitination.</text>
</comment>
<dbReference type="Gene3D" id="3.30.40.10">
    <property type="entry name" value="Zinc/RING finger domain, C3HC4 (zinc finger)"/>
    <property type="match status" value="1"/>
</dbReference>
<comment type="cofactor">
    <cofactor evidence="2">
        <name>Zn(2+)</name>
        <dbReference type="ChEBI" id="CHEBI:29105"/>
    </cofactor>
</comment>
<keyword evidence="10" id="KW-0862">Zinc</keyword>
<dbReference type="EMBL" id="JAAMPC010000001">
    <property type="protein sequence ID" value="KAG2329850.1"/>
    <property type="molecule type" value="Genomic_DNA"/>
</dbReference>
<evidence type="ECO:0000313" key="13">
    <source>
        <dbReference type="Proteomes" id="UP000886595"/>
    </source>
</evidence>
<evidence type="ECO:0000256" key="4">
    <source>
        <dbReference type="ARBA" id="ARBA00012251"/>
    </source>
</evidence>
<dbReference type="GO" id="GO:0016567">
    <property type="term" value="P:protein ubiquitination"/>
    <property type="evidence" value="ECO:0007669"/>
    <property type="project" value="InterPro"/>
</dbReference>
<dbReference type="InterPro" id="IPR013083">
    <property type="entry name" value="Znf_RING/FYVE/PHD"/>
</dbReference>
<evidence type="ECO:0000256" key="9">
    <source>
        <dbReference type="ARBA" id="ARBA00022786"/>
    </source>
</evidence>
<evidence type="ECO:0000256" key="3">
    <source>
        <dbReference type="ARBA" id="ARBA00004906"/>
    </source>
</evidence>
<dbReference type="Gene3D" id="1.20.120.1750">
    <property type="match status" value="1"/>
</dbReference>
<evidence type="ECO:0000256" key="8">
    <source>
        <dbReference type="ARBA" id="ARBA00022771"/>
    </source>
</evidence>
<proteinExistence type="predicted"/>
<protein>
    <recommendedName>
        <fullName evidence="4">RBR-type E3 ubiquitin transferase</fullName>
        <ecNumber evidence="4">2.3.2.31</ecNumber>
    </recommendedName>
</protein>
<organism evidence="12 13">
    <name type="scientific">Brassica carinata</name>
    <name type="common">Ethiopian mustard</name>
    <name type="synonym">Abyssinian cabbage</name>
    <dbReference type="NCBI Taxonomy" id="52824"/>
    <lineage>
        <taxon>Eukaryota</taxon>
        <taxon>Viridiplantae</taxon>
        <taxon>Streptophyta</taxon>
        <taxon>Embryophyta</taxon>
        <taxon>Tracheophyta</taxon>
        <taxon>Spermatophyta</taxon>
        <taxon>Magnoliopsida</taxon>
        <taxon>eudicotyledons</taxon>
        <taxon>Gunneridae</taxon>
        <taxon>Pentapetalae</taxon>
        <taxon>rosids</taxon>
        <taxon>malvids</taxon>
        <taxon>Brassicales</taxon>
        <taxon>Brassicaceae</taxon>
        <taxon>Brassiceae</taxon>
        <taxon>Brassica</taxon>
    </lineage>
</organism>
<dbReference type="InterPro" id="IPR002867">
    <property type="entry name" value="IBR_dom"/>
</dbReference>
<dbReference type="SMART" id="SM00647">
    <property type="entry name" value="IBR"/>
    <property type="match status" value="1"/>
</dbReference>
<dbReference type="Proteomes" id="UP000886595">
    <property type="component" value="Unassembled WGS sequence"/>
</dbReference>
<dbReference type="AlphaFoldDB" id="A0A8X7WJC4"/>
<accession>A0A8X7WJC4</accession>
<evidence type="ECO:0000259" key="11">
    <source>
        <dbReference type="PROSITE" id="PS51873"/>
    </source>
</evidence>
<comment type="catalytic activity">
    <reaction evidence="1">
        <text>[E2 ubiquitin-conjugating enzyme]-S-ubiquitinyl-L-cysteine + [acceptor protein]-L-lysine = [E2 ubiquitin-conjugating enzyme]-L-cysteine + [acceptor protein]-N(6)-ubiquitinyl-L-lysine.</text>
        <dbReference type="EC" id="2.3.2.31"/>
    </reaction>
</comment>
<comment type="caution">
    <text evidence="12">The sequence shown here is derived from an EMBL/GenBank/DDBJ whole genome shotgun (WGS) entry which is preliminary data.</text>
</comment>
<keyword evidence="9" id="KW-0833">Ubl conjugation pathway</keyword>
<evidence type="ECO:0000256" key="10">
    <source>
        <dbReference type="ARBA" id="ARBA00022833"/>
    </source>
</evidence>
<name>A0A8X7WJC4_BRACI</name>
<dbReference type="InterPro" id="IPR031127">
    <property type="entry name" value="E3_UB_ligase_RBR"/>
</dbReference>
<dbReference type="PROSITE" id="PS51873">
    <property type="entry name" value="TRIAD"/>
    <property type="match status" value="1"/>
</dbReference>
<dbReference type="PANTHER" id="PTHR11685">
    <property type="entry name" value="RBR FAMILY RING FINGER AND IBR DOMAIN-CONTAINING"/>
    <property type="match status" value="1"/>
</dbReference>
<dbReference type="EC" id="2.3.2.31" evidence="4"/>
<dbReference type="SUPFAM" id="SSF57850">
    <property type="entry name" value="RING/U-box"/>
    <property type="match status" value="1"/>
</dbReference>
<keyword evidence="7" id="KW-0677">Repeat</keyword>
<dbReference type="GO" id="GO:0008270">
    <property type="term" value="F:zinc ion binding"/>
    <property type="evidence" value="ECO:0007669"/>
    <property type="project" value="UniProtKB-KW"/>
</dbReference>
<evidence type="ECO:0000313" key="12">
    <source>
        <dbReference type="EMBL" id="KAG2329850.1"/>
    </source>
</evidence>
<dbReference type="OrthoDB" id="10009520at2759"/>
<keyword evidence="13" id="KW-1185">Reference proteome</keyword>